<evidence type="ECO:0000313" key="2">
    <source>
        <dbReference type="Proteomes" id="UP001597302"/>
    </source>
</evidence>
<dbReference type="Proteomes" id="UP001597302">
    <property type="component" value="Unassembled WGS sequence"/>
</dbReference>
<proteinExistence type="predicted"/>
<name>A0ABW4DV25_9RHOB</name>
<sequence length="219" mass="24483">MEIHFPGNIRIKRIRARLEGLRLSPFTNIDGETFARPQMNGFWRVEMDLMCAEEDEYLALSSFLTAMRGGNTTVLPMTTHWLPNGSNGRRLNGFQEAPEFTAEHAGFASDPFPGFTLRAPCARRNSFIDVNTPELSRLRSGHDITIGERLYKVVNAVQLDESATAQRLSLMPNVRDDRAAGALVIVDQLRLRAQMESAGDLEAWNIPSGEVTAIFIEAF</sequence>
<reference evidence="2" key="1">
    <citation type="journal article" date="2019" name="Int. J. Syst. Evol. Microbiol.">
        <title>The Global Catalogue of Microorganisms (GCM) 10K type strain sequencing project: providing services to taxonomists for standard genome sequencing and annotation.</title>
        <authorList>
            <consortium name="The Broad Institute Genomics Platform"/>
            <consortium name="The Broad Institute Genome Sequencing Center for Infectious Disease"/>
            <person name="Wu L."/>
            <person name="Ma J."/>
        </authorList>
    </citation>
    <scope>NUCLEOTIDE SEQUENCE [LARGE SCALE GENOMIC DNA]</scope>
    <source>
        <strain evidence="2">CCM 8875</strain>
    </source>
</reference>
<protein>
    <submittedName>
        <fullName evidence="1">Uncharacterized protein</fullName>
    </submittedName>
</protein>
<evidence type="ECO:0000313" key="1">
    <source>
        <dbReference type="EMBL" id="MFD1481597.1"/>
    </source>
</evidence>
<gene>
    <name evidence="1" type="ORF">ACFQ5P_09845</name>
</gene>
<comment type="caution">
    <text evidence="1">The sequence shown here is derived from an EMBL/GenBank/DDBJ whole genome shotgun (WGS) entry which is preliminary data.</text>
</comment>
<dbReference type="EMBL" id="JBHTOQ010000022">
    <property type="protein sequence ID" value="MFD1481597.1"/>
    <property type="molecule type" value="Genomic_DNA"/>
</dbReference>
<organism evidence="1 2">
    <name type="scientific">Paracoccus nototheniae</name>
    <dbReference type="NCBI Taxonomy" id="2489002"/>
    <lineage>
        <taxon>Bacteria</taxon>
        <taxon>Pseudomonadati</taxon>
        <taxon>Pseudomonadota</taxon>
        <taxon>Alphaproteobacteria</taxon>
        <taxon>Rhodobacterales</taxon>
        <taxon>Paracoccaceae</taxon>
        <taxon>Paracoccus</taxon>
    </lineage>
</organism>
<dbReference type="RefSeq" id="WP_131572903.1">
    <property type="nucleotide sequence ID" value="NZ_CBCSAJ010000004.1"/>
</dbReference>
<accession>A0ABW4DV25</accession>
<keyword evidence="2" id="KW-1185">Reference proteome</keyword>